<feature type="transmembrane region" description="Helical" evidence="1">
    <location>
        <begin position="66"/>
        <end position="84"/>
    </location>
</feature>
<keyword evidence="3" id="KW-1185">Reference proteome</keyword>
<dbReference type="AlphaFoldDB" id="A0A5J4N590"/>
<dbReference type="Proteomes" id="UP000324629">
    <property type="component" value="Unassembled WGS sequence"/>
</dbReference>
<reference evidence="2 3" key="1">
    <citation type="journal article" date="2019" name="Gigascience">
        <title>Whole-genome sequence of the oriental lung fluke Paragonimus westermani.</title>
        <authorList>
            <person name="Oey H."/>
            <person name="Zakrzewski M."/>
            <person name="Narain K."/>
            <person name="Devi K.R."/>
            <person name="Agatsuma T."/>
            <person name="Nawaratna S."/>
            <person name="Gobert G.N."/>
            <person name="Jones M.K."/>
            <person name="Ragan M.A."/>
            <person name="McManus D.P."/>
            <person name="Krause L."/>
        </authorList>
    </citation>
    <scope>NUCLEOTIDE SEQUENCE [LARGE SCALE GENOMIC DNA]</scope>
    <source>
        <strain evidence="2 3">IND2009</strain>
    </source>
</reference>
<evidence type="ECO:0000256" key="1">
    <source>
        <dbReference type="SAM" id="Phobius"/>
    </source>
</evidence>
<sequence>MSCNCPCRTVLIIINSVTGLTGLIMLAFGALMVWGQDTLYTILVKFLTPLLDSIGGDGDAAQITELIGLILTATPQSGSLYFLWGRR</sequence>
<feature type="transmembrane region" description="Helical" evidence="1">
    <location>
        <begin position="12"/>
        <end position="34"/>
    </location>
</feature>
<comment type="caution">
    <text evidence="2">The sequence shown here is derived from an EMBL/GenBank/DDBJ whole genome shotgun (WGS) entry which is preliminary data.</text>
</comment>
<dbReference type="EMBL" id="QNGE01008721">
    <property type="protein sequence ID" value="KAA3670701.1"/>
    <property type="molecule type" value="Genomic_DNA"/>
</dbReference>
<protein>
    <submittedName>
        <fullName evidence="2">Uncharacterized protein</fullName>
    </submittedName>
</protein>
<name>A0A5J4N590_9TREM</name>
<evidence type="ECO:0000313" key="2">
    <source>
        <dbReference type="EMBL" id="KAA3670701.1"/>
    </source>
</evidence>
<keyword evidence="1" id="KW-1133">Transmembrane helix</keyword>
<keyword evidence="1" id="KW-0472">Membrane</keyword>
<organism evidence="2 3">
    <name type="scientific">Paragonimus westermani</name>
    <dbReference type="NCBI Taxonomy" id="34504"/>
    <lineage>
        <taxon>Eukaryota</taxon>
        <taxon>Metazoa</taxon>
        <taxon>Spiralia</taxon>
        <taxon>Lophotrochozoa</taxon>
        <taxon>Platyhelminthes</taxon>
        <taxon>Trematoda</taxon>
        <taxon>Digenea</taxon>
        <taxon>Plagiorchiida</taxon>
        <taxon>Troglotremata</taxon>
        <taxon>Troglotrematidae</taxon>
        <taxon>Paragonimus</taxon>
    </lineage>
</organism>
<gene>
    <name evidence="2" type="ORF">DEA37_0011995</name>
</gene>
<keyword evidence="1" id="KW-0812">Transmembrane</keyword>
<proteinExistence type="predicted"/>
<evidence type="ECO:0000313" key="3">
    <source>
        <dbReference type="Proteomes" id="UP000324629"/>
    </source>
</evidence>
<accession>A0A5J4N590</accession>